<evidence type="ECO:0000313" key="2">
    <source>
        <dbReference type="EMBL" id="MSS16841.1"/>
    </source>
</evidence>
<name>A0A6L5X9B7_9BACT</name>
<evidence type="ECO:0000256" key="1">
    <source>
        <dbReference type="SAM" id="Coils"/>
    </source>
</evidence>
<keyword evidence="1" id="KW-0175">Coiled coil</keyword>
<proteinExistence type="predicted"/>
<evidence type="ECO:0000313" key="3">
    <source>
        <dbReference type="Proteomes" id="UP000483362"/>
    </source>
</evidence>
<dbReference type="EMBL" id="VULT01000004">
    <property type="protein sequence ID" value="MSS16841.1"/>
    <property type="molecule type" value="Genomic_DNA"/>
</dbReference>
<sequence>MLADIVDYRPEAVKFVLSDAVKEKFPLTLFDEAKSFKEIEDVVNQHFVALFPDNAVTLRNLDEYEVQNIREEYCKIQEDKLPNAMLAQQEAYEEAKRMKKEADDNLLAVQKRISELAARVKQGTEEMRLPSTETITFALNGYNLTYTWCDGKFQLAKADVIPDWGRNELWAQEDQNRKAMFELFGIEFPEVKKPSSGDKQENEDF</sequence>
<dbReference type="AlphaFoldDB" id="A0A6L5X9B7"/>
<comment type="caution">
    <text evidence="2">The sequence shown here is derived from an EMBL/GenBank/DDBJ whole genome shotgun (WGS) entry which is preliminary data.</text>
</comment>
<accession>A0A6L5X9B7</accession>
<feature type="coiled-coil region" evidence="1">
    <location>
        <begin position="85"/>
        <end position="119"/>
    </location>
</feature>
<dbReference type="Proteomes" id="UP000483362">
    <property type="component" value="Unassembled WGS sequence"/>
</dbReference>
<organism evidence="2 3">
    <name type="scientific">Sodaliphilus pleomorphus</name>
    <dbReference type="NCBI Taxonomy" id="2606626"/>
    <lineage>
        <taxon>Bacteria</taxon>
        <taxon>Pseudomonadati</taxon>
        <taxon>Bacteroidota</taxon>
        <taxon>Bacteroidia</taxon>
        <taxon>Bacteroidales</taxon>
        <taxon>Muribaculaceae</taxon>
        <taxon>Sodaliphilus</taxon>
    </lineage>
</organism>
<reference evidence="2 3" key="1">
    <citation type="submission" date="2019-08" db="EMBL/GenBank/DDBJ databases">
        <title>In-depth cultivation of the pig gut microbiome towards novel bacterial diversity and tailored functional studies.</title>
        <authorList>
            <person name="Wylensek D."/>
            <person name="Hitch T.C.A."/>
            <person name="Clavel T."/>
        </authorList>
    </citation>
    <scope>NUCLEOTIDE SEQUENCE [LARGE SCALE GENOMIC DNA]</scope>
    <source>
        <strain evidence="2 3">Oil-RF-744-WCA-WT-10</strain>
    </source>
</reference>
<keyword evidence="3" id="KW-1185">Reference proteome</keyword>
<gene>
    <name evidence="2" type="ORF">FYJ29_03545</name>
</gene>
<dbReference type="RefSeq" id="WP_154328305.1">
    <property type="nucleotide sequence ID" value="NZ_CP045696.1"/>
</dbReference>
<protein>
    <submittedName>
        <fullName evidence="2">Uncharacterized protein</fullName>
    </submittedName>
</protein>